<dbReference type="EMBL" id="CP113117">
    <property type="protein sequence ID" value="WAD01844.1"/>
    <property type="molecule type" value="Genomic_DNA"/>
</dbReference>
<evidence type="ECO:0000313" key="3">
    <source>
        <dbReference type="EMBL" id="PBQ23524.1"/>
    </source>
</evidence>
<gene>
    <name evidence="3" type="ORF">CNR29_05680</name>
    <name evidence="4" type="ORF">DIS17_07410</name>
    <name evidence="5" type="ORF">ORR04_01180</name>
</gene>
<sequence length="138" mass="15566">MVIAAGISGWTVYMIVLIVLLIVWGGWSLTTVMRRNRVAKLIDEATFQEGQRKAQVVDLREKKDFDAGHILGARNIPYSTFKAYHTQLRADLPVYLYDQGKSLSTRAAILLGKEGYTDISILKTGYARWDGKTKKTKD</sequence>
<dbReference type="Pfam" id="PF00581">
    <property type="entry name" value="Rhodanese"/>
    <property type="match status" value="1"/>
</dbReference>
<dbReference type="Proteomes" id="UP001164768">
    <property type="component" value="Chromosome"/>
</dbReference>
<dbReference type="PROSITE" id="PS50206">
    <property type="entry name" value="RHODANESE_3"/>
    <property type="match status" value="1"/>
</dbReference>
<dbReference type="OrthoDB" id="9808735at2"/>
<dbReference type="EMBL" id="QFDK01000007">
    <property type="protein sequence ID" value="TOZ04002.1"/>
    <property type="molecule type" value="Genomic_DNA"/>
</dbReference>
<dbReference type="OMA" id="YQLKGGF"/>
<dbReference type="AlphaFoldDB" id="A0A0D0GYM0"/>
<keyword evidence="1" id="KW-0472">Membrane</keyword>
<evidence type="ECO:0000313" key="5">
    <source>
        <dbReference type="EMBL" id="WAD01844.1"/>
    </source>
</evidence>
<accession>A0A0D0GYM0</accession>
<name>A0A0D0GYM0_LEVBR</name>
<evidence type="ECO:0000256" key="1">
    <source>
        <dbReference type="SAM" id="Phobius"/>
    </source>
</evidence>
<dbReference type="Proteomes" id="UP000217918">
    <property type="component" value="Unassembled WGS sequence"/>
</dbReference>
<feature type="domain" description="Rhodanese" evidence="2">
    <location>
        <begin position="50"/>
        <end position="136"/>
    </location>
</feature>
<evidence type="ECO:0000313" key="6">
    <source>
        <dbReference type="Proteomes" id="UP000217918"/>
    </source>
</evidence>
<feature type="transmembrane region" description="Helical" evidence="1">
    <location>
        <begin position="12"/>
        <end position="32"/>
    </location>
</feature>
<dbReference type="PANTHER" id="PTHR43031:SF18">
    <property type="entry name" value="RHODANESE-RELATED SULFURTRANSFERASES"/>
    <property type="match status" value="1"/>
</dbReference>
<reference evidence="3 6" key="1">
    <citation type="submission" date="2017-09" db="EMBL/GenBank/DDBJ databases">
        <title>Genome sequence of Lactobacillus brevis D7.</title>
        <authorList>
            <person name="Kwon M.-S."/>
            <person name="Lim S.K."/>
            <person name="Choi H.-J."/>
        </authorList>
    </citation>
    <scope>NUCLEOTIDE SEQUENCE [LARGE SCALE GENOMIC DNA]</scope>
    <source>
        <strain evidence="3 6">D7</strain>
    </source>
</reference>
<dbReference type="EMBL" id="NVYO01000001">
    <property type="protein sequence ID" value="PBQ23524.1"/>
    <property type="molecule type" value="Genomic_DNA"/>
</dbReference>
<dbReference type="PANTHER" id="PTHR43031">
    <property type="entry name" value="FAD-DEPENDENT OXIDOREDUCTASE"/>
    <property type="match status" value="1"/>
</dbReference>
<dbReference type="InterPro" id="IPR036873">
    <property type="entry name" value="Rhodanese-like_dom_sf"/>
</dbReference>
<evidence type="ECO:0000259" key="2">
    <source>
        <dbReference type="PROSITE" id="PS50206"/>
    </source>
</evidence>
<dbReference type="SMART" id="SM00450">
    <property type="entry name" value="RHOD"/>
    <property type="match status" value="1"/>
</dbReference>
<reference evidence="4" key="2">
    <citation type="submission" date="2018-05" db="EMBL/GenBank/DDBJ databases">
        <title>Genome Comparison of Lactic Acid Bacteria Isolated from non-Wheat Sourdough.</title>
        <authorList>
            <person name="Rice T."/>
            <person name="Axel C."/>
            <person name="Lynch K.M."/>
            <person name="Benz C."/>
            <person name="Arendt E.K."/>
            <person name="Coffey A."/>
        </authorList>
    </citation>
    <scope>NUCLEOTIDE SEQUENCE</scope>
    <source>
        <strain evidence="4">TR055</strain>
    </source>
</reference>
<dbReference type="InterPro" id="IPR001763">
    <property type="entry name" value="Rhodanese-like_dom"/>
</dbReference>
<dbReference type="Gene3D" id="3.40.250.10">
    <property type="entry name" value="Rhodanese-like domain"/>
    <property type="match status" value="1"/>
</dbReference>
<dbReference type="Proteomes" id="UP000785759">
    <property type="component" value="Unassembled WGS sequence"/>
</dbReference>
<protein>
    <submittedName>
        <fullName evidence="3">Rhodanese-like domain-containing protein</fullName>
    </submittedName>
</protein>
<keyword evidence="1" id="KW-1133">Transmembrane helix</keyword>
<evidence type="ECO:0000313" key="4">
    <source>
        <dbReference type="EMBL" id="TOZ04002.1"/>
    </source>
</evidence>
<dbReference type="InterPro" id="IPR050229">
    <property type="entry name" value="GlpE_sulfurtransferase"/>
</dbReference>
<dbReference type="RefSeq" id="WP_011667718.1">
    <property type="nucleotide sequence ID" value="NZ_BBOW01000068.1"/>
</dbReference>
<organism evidence="3 6">
    <name type="scientific">Levilactobacillus brevis</name>
    <name type="common">Lactobacillus brevis</name>
    <dbReference type="NCBI Taxonomy" id="1580"/>
    <lineage>
        <taxon>Bacteria</taxon>
        <taxon>Bacillati</taxon>
        <taxon>Bacillota</taxon>
        <taxon>Bacilli</taxon>
        <taxon>Lactobacillales</taxon>
        <taxon>Lactobacillaceae</taxon>
        <taxon>Levilactobacillus</taxon>
    </lineage>
</organism>
<dbReference type="CDD" id="cd00158">
    <property type="entry name" value="RHOD"/>
    <property type="match status" value="1"/>
</dbReference>
<proteinExistence type="predicted"/>
<dbReference type="SUPFAM" id="SSF52821">
    <property type="entry name" value="Rhodanese/Cell cycle control phosphatase"/>
    <property type="match status" value="1"/>
</dbReference>
<reference evidence="5" key="3">
    <citation type="submission" date="2022-11" db="EMBL/GenBank/DDBJ databases">
        <title>Whole genome sequence of Levilactobacillus brevis SMB091.</title>
        <authorList>
            <person name="Kim J.-M."/>
            <person name="Kim O.-C."/>
            <person name="Choi Y.H."/>
            <person name="Han N.S."/>
            <person name="Hurh B."/>
        </authorList>
    </citation>
    <scope>NUCLEOTIDE SEQUENCE</scope>
    <source>
        <strain evidence="5">SMB091</strain>
    </source>
</reference>
<keyword evidence="1" id="KW-0812">Transmembrane</keyword>